<dbReference type="Proteomes" id="UP001208041">
    <property type="component" value="Unassembled WGS sequence"/>
</dbReference>
<evidence type="ECO:0000256" key="2">
    <source>
        <dbReference type="ARBA" id="ARBA00022475"/>
    </source>
</evidence>
<feature type="domain" description="Type II secretion system protein GspF" evidence="7">
    <location>
        <begin position="192"/>
        <end position="320"/>
    </location>
</feature>
<feature type="transmembrane region" description="Helical" evidence="6">
    <location>
        <begin position="305"/>
        <end position="328"/>
    </location>
</feature>
<feature type="transmembrane region" description="Helical" evidence="6">
    <location>
        <begin position="20"/>
        <end position="39"/>
    </location>
</feature>
<feature type="transmembrane region" description="Helical" evidence="6">
    <location>
        <begin position="111"/>
        <end position="130"/>
    </location>
</feature>
<dbReference type="PANTHER" id="PTHR35007:SF2">
    <property type="entry name" value="PILUS ASSEMBLE PROTEIN"/>
    <property type="match status" value="1"/>
</dbReference>
<dbReference type="PANTHER" id="PTHR35007">
    <property type="entry name" value="INTEGRAL MEMBRANE PROTEIN-RELATED"/>
    <property type="match status" value="1"/>
</dbReference>
<reference evidence="8" key="1">
    <citation type="submission" date="2022-10" db="EMBL/GenBank/DDBJ databases">
        <authorList>
            <person name="Yue Y."/>
        </authorList>
    </citation>
    <scope>NUCLEOTIDE SEQUENCE</scope>
    <source>
        <strain evidence="8">Z654</strain>
    </source>
</reference>
<comment type="caution">
    <text evidence="8">The sequence shown here is derived from an EMBL/GenBank/DDBJ whole genome shotgun (WGS) entry which is preliminary data.</text>
</comment>
<evidence type="ECO:0000256" key="4">
    <source>
        <dbReference type="ARBA" id="ARBA00022989"/>
    </source>
</evidence>
<evidence type="ECO:0000259" key="7">
    <source>
        <dbReference type="Pfam" id="PF00482"/>
    </source>
</evidence>
<comment type="subcellular location">
    <subcellularLocation>
        <location evidence="1">Cell membrane</location>
        <topology evidence="1">Multi-pass membrane protein</topology>
    </subcellularLocation>
</comment>
<keyword evidence="9" id="KW-1185">Reference proteome</keyword>
<dbReference type="GO" id="GO:0005886">
    <property type="term" value="C:plasma membrane"/>
    <property type="evidence" value="ECO:0007669"/>
    <property type="project" value="UniProtKB-SubCell"/>
</dbReference>
<gene>
    <name evidence="8" type="ORF">OH136_07670</name>
</gene>
<dbReference type="AlphaFoldDB" id="A0AAE3IZ87"/>
<feature type="transmembrane region" description="Helical" evidence="6">
    <location>
        <begin position="154"/>
        <end position="173"/>
    </location>
</feature>
<keyword evidence="5 6" id="KW-0472">Membrane</keyword>
<dbReference type="EMBL" id="JAOYFC010000001">
    <property type="protein sequence ID" value="MCV6824434.1"/>
    <property type="molecule type" value="Genomic_DNA"/>
</dbReference>
<evidence type="ECO:0000313" key="9">
    <source>
        <dbReference type="Proteomes" id="UP001208041"/>
    </source>
</evidence>
<sequence>MFDQFMNTAQSYGISPEIMMITGVGLGVLIAFYGLNAAFADRNPAAARIAASSMSAQQRRQQLGLLRAPDADPKGWMKSFVPADEAKRGELRLRLAQAGFPGPSALRNFTLVRAIFGIVLPILFLGLVAASKSPGIAMPLAIEERLGHMTNLRTFQIVTILVGLGYFAPLNWLNSRAAARKRKIEEAFPNALDLMQISIETGMGFDAAMTRVGNELARISPEISFEFLSVQHQVQAGRDRDLAMQDMADRTGVEVVRSFARVVQQSIRYGTSMSEALTTYADEMRQYRELTAQEHANKLPVKMSAVLAMLMLPALILLTVGPVVIRYIRYFAG</sequence>
<evidence type="ECO:0000256" key="1">
    <source>
        <dbReference type="ARBA" id="ARBA00004651"/>
    </source>
</evidence>
<evidence type="ECO:0000256" key="6">
    <source>
        <dbReference type="SAM" id="Phobius"/>
    </source>
</evidence>
<keyword evidence="3 6" id="KW-0812">Transmembrane</keyword>
<name>A0AAE3IZ87_9RHOB</name>
<protein>
    <submittedName>
        <fullName evidence="8">Type II secretion system F family protein</fullName>
    </submittedName>
</protein>
<accession>A0AAE3IZ87</accession>
<dbReference type="RefSeq" id="WP_263953241.1">
    <property type="nucleotide sequence ID" value="NZ_JAOYFC010000001.1"/>
</dbReference>
<evidence type="ECO:0000256" key="5">
    <source>
        <dbReference type="ARBA" id="ARBA00023136"/>
    </source>
</evidence>
<keyword evidence="2" id="KW-1003">Cell membrane</keyword>
<dbReference type="InterPro" id="IPR018076">
    <property type="entry name" value="T2SS_GspF_dom"/>
</dbReference>
<proteinExistence type="predicted"/>
<keyword evidence="4 6" id="KW-1133">Transmembrane helix</keyword>
<organism evidence="8 9">
    <name type="scientific">Halocynthiibacter halioticoli</name>
    <dbReference type="NCBI Taxonomy" id="2986804"/>
    <lineage>
        <taxon>Bacteria</taxon>
        <taxon>Pseudomonadati</taxon>
        <taxon>Pseudomonadota</taxon>
        <taxon>Alphaproteobacteria</taxon>
        <taxon>Rhodobacterales</taxon>
        <taxon>Paracoccaceae</taxon>
        <taxon>Halocynthiibacter</taxon>
    </lineage>
</organism>
<evidence type="ECO:0000256" key="3">
    <source>
        <dbReference type="ARBA" id="ARBA00022692"/>
    </source>
</evidence>
<dbReference type="Pfam" id="PF00482">
    <property type="entry name" value="T2SSF"/>
    <property type="match status" value="1"/>
</dbReference>
<evidence type="ECO:0000313" key="8">
    <source>
        <dbReference type="EMBL" id="MCV6824434.1"/>
    </source>
</evidence>